<dbReference type="Proteomes" id="UP000194154">
    <property type="component" value="Chromosome"/>
</dbReference>
<dbReference type="Gene3D" id="3.30.420.100">
    <property type="match status" value="1"/>
</dbReference>
<reference evidence="9" key="4">
    <citation type="journal article" date="2020" name="Antimicrob. Agents Chemother.">
        <title>The novel macrolide resistance genes mef(D), msr(F) and msr(H) are present on resistance islands in Macrococcus canis, Macrococcus caseolyticus and Staphylococcus aureus.</title>
        <authorList>
            <person name="Schwendener S."/>
            <person name="Dona V."/>
            <person name="Perreten V."/>
        </authorList>
    </citation>
    <scope>NUCLEOTIDE SEQUENCE</scope>
    <source>
        <strain evidence="9">Epi0076A</strain>
    </source>
</reference>
<dbReference type="GO" id="GO:0022625">
    <property type="term" value="C:cytosolic large ribosomal subunit"/>
    <property type="evidence" value="ECO:0007669"/>
    <property type="project" value="TreeGrafter"/>
</dbReference>
<dbReference type="PANTHER" id="PTHR12899:SF3">
    <property type="entry name" value="LARGE RIBOSOMAL SUBUNIT PROTEIN UL18M"/>
    <property type="match status" value="1"/>
</dbReference>
<evidence type="ECO:0000313" key="12">
    <source>
        <dbReference type="Proteomes" id="UP000294865"/>
    </source>
</evidence>
<evidence type="ECO:0000313" key="10">
    <source>
        <dbReference type="EMBL" id="TDM16863.1"/>
    </source>
</evidence>
<dbReference type="AlphaFoldDB" id="A0A1W7A932"/>
<dbReference type="EMBL" id="SDQG01000003">
    <property type="protein sequence ID" value="TDM16863.1"/>
    <property type="molecule type" value="Genomic_DNA"/>
</dbReference>
<dbReference type="InterPro" id="IPR004389">
    <property type="entry name" value="Ribosomal_uL18_bac-type"/>
</dbReference>
<dbReference type="InterPro" id="IPR005484">
    <property type="entry name" value="Ribosomal_uL18_bac/plant/anim"/>
</dbReference>
<dbReference type="Proteomes" id="UP000501122">
    <property type="component" value="Chromosome"/>
</dbReference>
<dbReference type="OrthoDB" id="9810939at2"/>
<keyword evidence="3 7" id="KW-0694">RNA-binding</keyword>
<dbReference type="Pfam" id="PF00861">
    <property type="entry name" value="Ribosomal_L18p"/>
    <property type="match status" value="1"/>
</dbReference>
<keyword evidence="11" id="KW-1185">Reference proteome</keyword>
<dbReference type="EMBL" id="CP047363">
    <property type="protein sequence ID" value="QIH77359.1"/>
    <property type="molecule type" value="Genomic_DNA"/>
</dbReference>
<dbReference type="RefSeq" id="WP_086041704.1">
    <property type="nucleotide sequence ID" value="NZ_CBCRZA010000003.1"/>
</dbReference>
<comment type="subunit">
    <text evidence="7">Part of the 50S ribosomal subunit; part of the 5S rRNA/L5/L18/L25 subcomplex. Contacts the 5S and 23S rRNAs.</text>
</comment>
<dbReference type="InterPro" id="IPR057268">
    <property type="entry name" value="Ribosomal_L18"/>
</dbReference>
<keyword evidence="2 7" id="KW-0699">rRNA-binding</keyword>
<dbReference type="GeneID" id="35294486"/>
<sequence length="120" mass="13205">MITKIDKNKVRMKRHARVRSRLAGTTERPRLNVYRSNKHIYAQVIDDVKGVTLAQASTQDKNLGLETTSNVEAAAKVGEAVAKLAVEKGVKAVVFDRGGYLFHGRVKALADAARENGLEF</sequence>
<evidence type="ECO:0000256" key="3">
    <source>
        <dbReference type="ARBA" id="ARBA00022884"/>
    </source>
</evidence>
<keyword evidence="5 7" id="KW-0687">Ribonucleoprotein</keyword>
<reference evidence="8 11" key="1">
    <citation type="journal article" date="2017" name="Int. J. Syst. Evol. Microbiol.">
        <title>Macrococcus canis sp. nov., a skin bacterium associated with infections in dogs.</title>
        <authorList>
            <person name="Gobeli Brawand S."/>
            <person name="Cotting K."/>
            <person name="Gomez-Sanz E."/>
            <person name="Collaud A."/>
            <person name="Thomann A."/>
            <person name="Brodard I."/>
            <person name="Rodriguez-Campos S."/>
            <person name="Strauss C."/>
            <person name="Perreten V."/>
        </authorList>
    </citation>
    <scope>NUCLEOTIDE SEQUENCE [LARGE SCALE GENOMIC DNA]</scope>
    <source>
        <strain evidence="8 11">KM45013</strain>
    </source>
</reference>
<evidence type="ECO:0000313" key="9">
    <source>
        <dbReference type="EMBL" id="QIH77359.1"/>
    </source>
</evidence>
<evidence type="ECO:0000256" key="7">
    <source>
        <dbReference type="HAMAP-Rule" id="MF_01337"/>
    </source>
</evidence>
<name>A0A1W7A932_9STAP</name>
<evidence type="ECO:0000256" key="1">
    <source>
        <dbReference type="ARBA" id="ARBA00007116"/>
    </source>
</evidence>
<dbReference type="GO" id="GO:0006412">
    <property type="term" value="P:translation"/>
    <property type="evidence" value="ECO:0007669"/>
    <property type="project" value="UniProtKB-UniRule"/>
</dbReference>
<reference evidence="10 12" key="3">
    <citation type="submission" date="2019-01" db="EMBL/GenBank/DDBJ databases">
        <title>Draft genome sequences of Macrococcus caseolyticus, Macrococcus canis, Macrococcus bohemicus and Macrococcus goetzii.</title>
        <authorList>
            <person name="Mazhar S."/>
            <person name="Altermann E."/>
            <person name="Hill C."/>
            <person name="Mcauliffe O."/>
        </authorList>
    </citation>
    <scope>NUCLEOTIDE SEQUENCE [LARGE SCALE GENOMIC DNA]</scope>
    <source>
        <strain evidence="10 12">DPC7162</strain>
    </source>
</reference>
<dbReference type="CDD" id="cd00432">
    <property type="entry name" value="Ribosomal_L18_L5e"/>
    <property type="match status" value="1"/>
</dbReference>
<dbReference type="SUPFAM" id="SSF53137">
    <property type="entry name" value="Translational machinery components"/>
    <property type="match status" value="1"/>
</dbReference>
<dbReference type="FunFam" id="3.30.420.100:FF:000001">
    <property type="entry name" value="50S ribosomal protein L18"/>
    <property type="match status" value="1"/>
</dbReference>
<dbReference type="EMBL" id="CP021059">
    <property type="protein sequence ID" value="ARQ06004.1"/>
    <property type="molecule type" value="Genomic_DNA"/>
</dbReference>
<dbReference type="KEGG" id="mcak:MCCS_03360"/>
<accession>A0A1W7A932</accession>
<dbReference type="PANTHER" id="PTHR12899">
    <property type="entry name" value="39S RIBOSOMAL PROTEIN L18, MITOCHONDRIAL"/>
    <property type="match status" value="1"/>
</dbReference>
<evidence type="ECO:0000256" key="4">
    <source>
        <dbReference type="ARBA" id="ARBA00022980"/>
    </source>
</evidence>
<dbReference type="GO" id="GO:0003735">
    <property type="term" value="F:structural constituent of ribosome"/>
    <property type="evidence" value="ECO:0007669"/>
    <property type="project" value="InterPro"/>
</dbReference>
<dbReference type="STRING" id="1855823.MCCS_03360"/>
<comment type="function">
    <text evidence="7">This is one of the proteins that bind and probably mediate the attachment of the 5S RNA into the large ribosomal subunit, where it forms part of the central protuberance.</text>
</comment>
<dbReference type="Proteomes" id="UP000294865">
    <property type="component" value="Unassembled WGS sequence"/>
</dbReference>
<dbReference type="NCBIfam" id="TIGR00060">
    <property type="entry name" value="L18_bact"/>
    <property type="match status" value="1"/>
</dbReference>
<gene>
    <name evidence="7 8" type="primary">rplR</name>
    <name evidence="10" type="ORF">ETI04_06595</name>
    <name evidence="9" type="ORF">GTN30_01575</name>
    <name evidence="8" type="ORF">MCCS_03360</name>
</gene>
<evidence type="ECO:0000313" key="8">
    <source>
        <dbReference type="EMBL" id="ARQ06004.1"/>
    </source>
</evidence>
<dbReference type="GO" id="GO:0008097">
    <property type="term" value="F:5S rRNA binding"/>
    <property type="evidence" value="ECO:0007669"/>
    <property type="project" value="TreeGrafter"/>
</dbReference>
<reference evidence="8" key="2">
    <citation type="submission" date="2017-04" db="EMBL/GenBank/DDBJ databases">
        <authorList>
            <person name="Afonso C.L."/>
            <person name="Miller P.J."/>
            <person name="Scott M.A."/>
            <person name="Spackman E."/>
            <person name="Goraichik I."/>
            <person name="Dimitrov K.M."/>
            <person name="Suarez D.L."/>
            <person name="Swayne D.E."/>
        </authorList>
    </citation>
    <scope>NUCLEOTIDE SEQUENCE</scope>
    <source>
        <strain evidence="8">KM45013</strain>
    </source>
</reference>
<protein>
    <recommendedName>
        <fullName evidence="6 7">Large ribosomal subunit protein uL18</fullName>
    </recommendedName>
</protein>
<comment type="similarity">
    <text evidence="1 7">Belongs to the universal ribosomal protein uL18 family.</text>
</comment>
<dbReference type="HAMAP" id="MF_01337_B">
    <property type="entry name" value="Ribosomal_uL18_B"/>
    <property type="match status" value="1"/>
</dbReference>
<evidence type="ECO:0000256" key="5">
    <source>
        <dbReference type="ARBA" id="ARBA00023274"/>
    </source>
</evidence>
<evidence type="ECO:0000256" key="2">
    <source>
        <dbReference type="ARBA" id="ARBA00022730"/>
    </source>
</evidence>
<keyword evidence="4 7" id="KW-0689">Ribosomal protein</keyword>
<organism evidence="8 11">
    <name type="scientific">Macrococcoides canis</name>
    <dbReference type="NCBI Taxonomy" id="1855823"/>
    <lineage>
        <taxon>Bacteria</taxon>
        <taxon>Bacillati</taxon>
        <taxon>Bacillota</taxon>
        <taxon>Bacilli</taxon>
        <taxon>Bacillales</taxon>
        <taxon>Staphylococcaceae</taxon>
        <taxon>Macrococcoides</taxon>
    </lineage>
</organism>
<evidence type="ECO:0000256" key="6">
    <source>
        <dbReference type="ARBA" id="ARBA00035197"/>
    </source>
</evidence>
<evidence type="ECO:0000313" key="11">
    <source>
        <dbReference type="Proteomes" id="UP000194154"/>
    </source>
</evidence>
<proteinExistence type="inferred from homology"/>